<dbReference type="Proteomes" id="UP000095280">
    <property type="component" value="Unplaced"/>
</dbReference>
<evidence type="ECO:0000256" key="1">
    <source>
        <dbReference type="SAM" id="MobiDB-lite"/>
    </source>
</evidence>
<evidence type="ECO:0000313" key="3">
    <source>
        <dbReference type="WBParaSite" id="maker-uti_cns_0013720-snap-gene-0.3-mRNA-1"/>
    </source>
</evidence>
<reference evidence="3" key="1">
    <citation type="submission" date="2016-11" db="UniProtKB">
        <authorList>
            <consortium name="WormBaseParasite"/>
        </authorList>
    </citation>
    <scope>IDENTIFICATION</scope>
</reference>
<sequence>PDQRLHGEAGGPGAQSGFVPGGLRGLQGPGGPPASNQPAASLDAAGGFGRQPRRSGSRRLVSGRLSVGAHHPLPAAVRRGASGSAAQAAARRLPVGQAGELSKPALLNHVELLAPGASAETAATANSSRNRRVQLNPALLRL</sequence>
<dbReference type="AlphaFoldDB" id="A0A1I8IL82"/>
<name>A0A1I8IL82_9PLAT</name>
<feature type="compositionally biased region" description="Gly residues" evidence="1">
    <location>
        <begin position="8"/>
        <end position="29"/>
    </location>
</feature>
<feature type="compositionally biased region" description="Low complexity" evidence="1">
    <location>
        <begin position="58"/>
        <end position="68"/>
    </location>
</feature>
<keyword evidence="2" id="KW-1185">Reference proteome</keyword>
<feature type="region of interest" description="Disordered" evidence="1">
    <location>
        <begin position="120"/>
        <end position="142"/>
    </location>
</feature>
<accession>A0A1I8IL82</accession>
<evidence type="ECO:0000313" key="2">
    <source>
        <dbReference type="Proteomes" id="UP000095280"/>
    </source>
</evidence>
<feature type="compositionally biased region" description="Low complexity" evidence="1">
    <location>
        <begin position="75"/>
        <end position="92"/>
    </location>
</feature>
<feature type="region of interest" description="Disordered" evidence="1">
    <location>
        <begin position="1"/>
        <end position="93"/>
    </location>
</feature>
<dbReference type="WBParaSite" id="maker-uti_cns_0013720-snap-gene-0.3-mRNA-1">
    <property type="protein sequence ID" value="maker-uti_cns_0013720-snap-gene-0.3-mRNA-1"/>
    <property type="gene ID" value="maker-uti_cns_0013720-snap-gene-0.3"/>
</dbReference>
<organism evidence="2 3">
    <name type="scientific">Macrostomum lignano</name>
    <dbReference type="NCBI Taxonomy" id="282301"/>
    <lineage>
        <taxon>Eukaryota</taxon>
        <taxon>Metazoa</taxon>
        <taxon>Spiralia</taxon>
        <taxon>Lophotrochozoa</taxon>
        <taxon>Platyhelminthes</taxon>
        <taxon>Rhabditophora</taxon>
        <taxon>Macrostomorpha</taxon>
        <taxon>Macrostomida</taxon>
        <taxon>Macrostomidae</taxon>
        <taxon>Macrostomum</taxon>
    </lineage>
</organism>
<protein>
    <submittedName>
        <fullName evidence="3">Collagen alpha-1(I) chain-like</fullName>
    </submittedName>
</protein>
<proteinExistence type="predicted"/>